<sequence length="228" mass="26463">MPRFERLRQLVSGIGREHVYRTIYDEHYTPLIQGVEDLDFQGLEAFRKVDFQGKHVVDLGCNFGFFAFEAARRGAASVLAVDREANVLQGACLLRDAFGQNTVNFLACDIESPGNCLQGRTFDMAMLVEFMGKTFVRAGLVERTLAFYERLSDKELVLSVQKSYYVRKELGSDMETMRRFYPEAYLHGGAMHLLEYVRDFFKDRWNIQMLSDLAPGYEKPRKFMRLYR</sequence>
<evidence type="ECO:0000313" key="2">
    <source>
        <dbReference type="EMBL" id="GFK94503.1"/>
    </source>
</evidence>
<dbReference type="SUPFAM" id="SSF53335">
    <property type="entry name" value="S-adenosyl-L-methionine-dependent methyltransferases"/>
    <property type="match status" value="1"/>
</dbReference>
<dbReference type="GO" id="GO:0032259">
    <property type="term" value="P:methylation"/>
    <property type="evidence" value="ECO:0007669"/>
    <property type="project" value="UniProtKB-KW"/>
</dbReference>
<feature type="domain" description="Methyltransferase" evidence="1">
    <location>
        <begin position="52"/>
        <end position="128"/>
    </location>
</feature>
<dbReference type="RefSeq" id="WP_173084644.1">
    <property type="nucleotide sequence ID" value="NZ_BLTE01000010.1"/>
</dbReference>
<evidence type="ECO:0000313" key="3">
    <source>
        <dbReference type="Proteomes" id="UP000494245"/>
    </source>
</evidence>
<name>A0A6V8LPK9_9BACT</name>
<dbReference type="EC" id="2.1.1.-" evidence="2"/>
<dbReference type="Proteomes" id="UP000494245">
    <property type="component" value="Unassembled WGS sequence"/>
</dbReference>
<dbReference type="EMBL" id="BLTE01000010">
    <property type="protein sequence ID" value="GFK94503.1"/>
    <property type="molecule type" value="Genomic_DNA"/>
</dbReference>
<evidence type="ECO:0000259" key="1">
    <source>
        <dbReference type="Pfam" id="PF13847"/>
    </source>
</evidence>
<proteinExistence type="predicted"/>
<reference evidence="2 3" key="2">
    <citation type="submission" date="2020-05" db="EMBL/GenBank/DDBJ databases">
        <title>Draft genome sequence of Desulfovibrio sp. strainFSS-1.</title>
        <authorList>
            <person name="Shimoshige H."/>
            <person name="Kobayashi H."/>
            <person name="Maekawa T."/>
        </authorList>
    </citation>
    <scope>NUCLEOTIDE SEQUENCE [LARGE SCALE GENOMIC DNA]</scope>
    <source>
        <strain evidence="2 3">SIID29052-01</strain>
    </source>
</reference>
<dbReference type="AlphaFoldDB" id="A0A6V8LPK9"/>
<comment type="caution">
    <text evidence="2">The sequence shown here is derived from an EMBL/GenBank/DDBJ whole genome shotgun (WGS) entry which is preliminary data.</text>
</comment>
<dbReference type="Pfam" id="PF13847">
    <property type="entry name" value="Methyltransf_31"/>
    <property type="match status" value="1"/>
</dbReference>
<gene>
    <name evidence="2" type="primary">cmoB</name>
    <name evidence="2" type="ORF">NNJEOMEG_02349</name>
</gene>
<protein>
    <submittedName>
        <fullName evidence="2">tRNA (Mo5U34)-methyltransferase</fullName>
        <ecNumber evidence="2">2.1.1.-</ecNumber>
    </submittedName>
</protein>
<keyword evidence="2" id="KW-0808">Transferase</keyword>
<reference evidence="2 3" key="1">
    <citation type="submission" date="2020-04" db="EMBL/GenBank/DDBJ databases">
        <authorList>
            <consortium name="Desulfovibrio sp. FSS-1 genome sequencing consortium"/>
            <person name="Shimoshige H."/>
            <person name="Kobayashi H."/>
            <person name="Maekawa T."/>
        </authorList>
    </citation>
    <scope>NUCLEOTIDE SEQUENCE [LARGE SCALE GENOMIC DNA]</scope>
    <source>
        <strain evidence="2 3">SIID29052-01</strain>
    </source>
</reference>
<dbReference type="GO" id="GO:0008168">
    <property type="term" value="F:methyltransferase activity"/>
    <property type="evidence" value="ECO:0007669"/>
    <property type="project" value="UniProtKB-KW"/>
</dbReference>
<accession>A0A6V8LPK9</accession>
<keyword evidence="2" id="KW-0489">Methyltransferase</keyword>
<dbReference type="InterPro" id="IPR025714">
    <property type="entry name" value="Methyltranfer_dom"/>
</dbReference>
<keyword evidence="3" id="KW-1185">Reference proteome</keyword>
<dbReference type="InterPro" id="IPR029063">
    <property type="entry name" value="SAM-dependent_MTases_sf"/>
</dbReference>
<dbReference type="CDD" id="cd02440">
    <property type="entry name" value="AdoMet_MTases"/>
    <property type="match status" value="1"/>
</dbReference>
<organism evidence="2 3">
    <name type="scientific">Fundidesulfovibrio magnetotacticus</name>
    <dbReference type="NCBI Taxonomy" id="2730080"/>
    <lineage>
        <taxon>Bacteria</taxon>
        <taxon>Pseudomonadati</taxon>
        <taxon>Thermodesulfobacteriota</taxon>
        <taxon>Desulfovibrionia</taxon>
        <taxon>Desulfovibrionales</taxon>
        <taxon>Desulfovibrionaceae</taxon>
        <taxon>Fundidesulfovibrio</taxon>
    </lineage>
</organism>
<dbReference type="Gene3D" id="3.40.50.150">
    <property type="entry name" value="Vaccinia Virus protein VP39"/>
    <property type="match status" value="1"/>
</dbReference>